<dbReference type="CDD" id="cd22164">
    <property type="entry name" value="F-box_AtSKIP19-like"/>
    <property type="match status" value="1"/>
</dbReference>
<dbReference type="PANTHER" id="PTHR38926:SF2">
    <property type="entry name" value="F-BOX_LRR-REPEAT PROTEIN 21-RELATED"/>
    <property type="match status" value="1"/>
</dbReference>
<evidence type="ECO:0000259" key="1">
    <source>
        <dbReference type="PROSITE" id="PS50181"/>
    </source>
</evidence>
<protein>
    <recommendedName>
        <fullName evidence="1">F-box domain-containing protein</fullName>
    </recommendedName>
</protein>
<reference evidence="2" key="1">
    <citation type="submission" date="2023-03" db="EMBL/GenBank/DDBJ databases">
        <title>Chromosome-scale reference genome and RAD-based genetic map of yellow starthistle (Centaurea solstitialis) reveal putative structural variation and QTLs associated with invader traits.</title>
        <authorList>
            <person name="Reatini B."/>
            <person name="Cang F.A."/>
            <person name="Jiang Q."/>
            <person name="Mckibben M.T.W."/>
            <person name="Barker M.S."/>
            <person name="Rieseberg L.H."/>
            <person name="Dlugosch K.M."/>
        </authorList>
    </citation>
    <scope>NUCLEOTIDE SEQUENCE</scope>
    <source>
        <strain evidence="2">CAN-66</strain>
        <tissue evidence="2">Leaf</tissue>
    </source>
</reference>
<organism evidence="2 3">
    <name type="scientific">Centaurea solstitialis</name>
    <name type="common">yellow star-thistle</name>
    <dbReference type="NCBI Taxonomy" id="347529"/>
    <lineage>
        <taxon>Eukaryota</taxon>
        <taxon>Viridiplantae</taxon>
        <taxon>Streptophyta</taxon>
        <taxon>Embryophyta</taxon>
        <taxon>Tracheophyta</taxon>
        <taxon>Spermatophyta</taxon>
        <taxon>Magnoliopsida</taxon>
        <taxon>eudicotyledons</taxon>
        <taxon>Gunneridae</taxon>
        <taxon>Pentapetalae</taxon>
        <taxon>asterids</taxon>
        <taxon>campanulids</taxon>
        <taxon>Asterales</taxon>
        <taxon>Asteraceae</taxon>
        <taxon>Carduoideae</taxon>
        <taxon>Cardueae</taxon>
        <taxon>Centaureinae</taxon>
        <taxon>Centaurea</taxon>
    </lineage>
</organism>
<dbReference type="PROSITE" id="PS50181">
    <property type="entry name" value="FBOX"/>
    <property type="match status" value="1"/>
</dbReference>
<feature type="domain" description="F-box" evidence="1">
    <location>
        <begin position="13"/>
        <end position="60"/>
    </location>
</feature>
<dbReference type="Pfam" id="PF00646">
    <property type="entry name" value="F-box"/>
    <property type="match status" value="1"/>
</dbReference>
<dbReference type="SUPFAM" id="SSF52047">
    <property type="entry name" value="RNI-like"/>
    <property type="match status" value="1"/>
</dbReference>
<sequence length="270" mass="31360">MAAFEPSSTMEETRNWSEMPDEIMRMILERLSAVEVLNSAQKVCRNWRMICKDPEMWKVIDMHHIRYTNYDIEKLTKQALHRSGGELIDITLDSFVTEDLLDYISRRSSKLKSLRLTNCLRITTFGLIRALKRLPHLETLHLSGIFSCSEHIKVVGQICPQLKSFRMKTQFLECNDAYAIAVANSMPALCHLQLHGITMTDNGLQAILHGCLRLESLDLHHCFYRNLDANLVKLCGDRIKDFKRPYFYDKMLDELCGDNVFSANDHFWLD</sequence>
<dbReference type="InterPro" id="IPR001810">
    <property type="entry name" value="F-box_dom"/>
</dbReference>
<keyword evidence="3" id="KW-1185">Reference proteome</keyword>
<proteinExistence type="predicted"/>
<dbReference type="EMBL" id="JARYMX010000001">
    <property type="protein sequence ID" value="KAJ9565917.1"/>
    <property type="molecule type" value="Genomic_DNA"/>
</dbReference>
<dbReference type="InterPro" id="IPR032675">
    <property type="entry name" value="LRR_dom_sf"/>
</dbReference>
<gene>
    <name evidence="2" type="ORF">OSB04_001883</name>
</gene>
<accession>A0AA38U9Y0</accession>
<evidence type="ECO:0000313" key="3">
    <source>
        <dbReference type="Proteomes" id="UP001172457"/>
    </source>
</evidence>
<dbReference type="AlphaFoldDB" id="A0AA38U9Y0"/>
<dbReference type="PANTHER" id="PTHR38926">
    <property type="entry name" value="F-BOX DOMAIN CONTAINING PROTEIN, EXPRESSED"/>
    <property type="match status" value="1"/>
</dbReference>
<dbReference type="Proteomes" id="UP001172457">
    <property type="component" value="Chromosome 1"/>
</dbReference>
<name>A0AA38U9Y0_9ASTR</name>
<dbReference type="Gene3D" id="3.80.10.10">
    <property type="entry name" value="Ribonuclease Inhibitor"/>
    <property type="match status" value="1"/>
</dbReference>
<evidence type="ECO:0000313" key="2">
    <source>
        <dbReference type="EMBL" id="KAJ9565917.1"/>
    </source>
</evidence>
<comment type="caution">
    <text evidence="2">The sequence shown here is derived from an EMBL/GenBank/DDBJ whole genome shotgun (WGS) entry which is preliminary data.</text>
</comment>
<dbReference type="SMART" id="SM00256">
    <property type="entry name" value="FBOX"/>
    <property type="match status" value="1"/>
</dbReference>